<dbReference type="AlphaFoldDB" id="A0A377UT92"/>
<organism evidence="1 2">
    <name type="scientific">Klebsiella pneumoniae</name>
    <dbReference type="NCBI Taxonomy" id="573"/>
    <lineage>
        <taxon>Bacteria</taxon>
        <taxon>Pseudomonadati</taxon>
        <taxon>Pseudomonadota</taxon>
        <taxon>Gammaproteobacteria</taxon>
        <taxon>Enterobacterales</taxon>
        <taxon>Enterobacteriaceae</taxon>
        <taxon>Klebsiella/Raoultella group</taxon>
        <taxon>Klebsiella</taxon>
        <taxon>Klebsiella pneumoniae complex</taxon>
    </lineage>
</organism>
<evidence type="ECO:0000313" key="1">
    <source>
        <dbReference type="EMBL" id="STT01227.1"/>
    </source>
</evidence>
<reference evidence="1 2" key="1">
    <citation type="submission" date="2018-06" db="EMBL/GenBank/DDBJ databases">
        <authorList>
            <consortium name="Pathogen Informatics"/>
            <person name="Doyle S."/>
        </authorList>
    </citation>
    <scope>NUCLEOTIDE SEQUENCE [LARGE SCALE GENOMIC DNA]</scope>
    <source>
        <strain evidence="1 2">NCTC13443</strain>
    </source>
</reference>
<sequence length="47" mass="5103">MPTPASATLRSHKNRFGAVNELGVFAMTEQGLREVSNPSAIFLSRGR</sequence>
<accession>A0A377UT92</accession>
<proteinExistence type="predicted"/>
<dbReference type="EMBL" id="UGKT01000001">
    <property type="protein sequence ID" value="STT01227.1"/>
    <property type="molecule type" value="Genomic_DNA"/>
</dbReference>
<name>A0A377UT92_KLEPN</name>
<gene>
    <name evidence="1" type="ORF">NCTC13443_01538</name>
</gene>
<protein>
    <submittedName>
        <fullName evidence="1">DNA repair protein RadA</fullName>
    </submittedName>
</protein>
<evidence type="ECO:0000313" key="2">
    <source>
        <dbReference type="Proteomes" id="UP000255518"/>
    </source>
</evidence>
<dbReference type="Proteomes" id="UP000255518">
    <property type="component" value="Unassembled WGS sequence"/>
</dbReference>